<evidence type="ECO:0000256" key="1">
    <source>
        <dbReference type="SAM" id="MobiDB-lite"/>
    </source>
</evidence>
<dbReference type="KEGG" id="rba:RB7688"/>
<reference evidence="2 3" key="1">
    <citation type="journal article" date="2003" name="Proc. Natl. Acad. Sci. U.S.A.">
        <title>Complete genome sequence of the marine planctomycete Pirellula sp. strain 1.</title>
        <authorList>
            <person name="Gloeckner F.O."/>
            <person name="Kube M."/>
            <person name="Bauer M."/>
            <person name="Teeling H."/>
            <person name="Lombardot T."/>
            <person name="Ludwig W."/>
            <person name="Gade D."/>
            <person name="Beck A."/>
            <person name="Borzym K."/>
            <person name="Heitmann K."/>
            <person name="Rabus R."/>
            <person name="Schlesner H."/>
            <person name="Amann R."/>
            <person name="Reinhardt R."/>
        </authorList>
    </citation>
    <scope>NUCLEOTIDE SEQUENCE [LARGE SCALE GENOMIC DNA]</scope>
    <source>
        <strain evidence="3">DSM 10527 / NCIMB 13988 / SH1</strain>
    </source>
</reference>
<sequence length="131" mass="15272">MRFVLVTSCEPRPRSGRGRKTSVQRDFRGRANLATYHARPPPSRTPERRRSTSPQTSFRERCSARKQRKYLHQQTARSPLRARGGLSSQSLEHFQLFFKPDETSKPDSTAPRFRIAYRYRLRVIGTSESHP</sequence>
<evidence type="ECO:0000313" key="3">
    <source>
        <dbReference type="Proteomes" id="UP000001025"/>
    </source>
</evidence>
<name>Q7UNA8_RHOBA</name>
<dbReference type="HOGENOM" id="CLU_1925924_0_0_0"/>
<proteinExistence type="predicted"/>
<gene>
    <name evidence="2" type="ordered locus">RB7688</name>
</gene>
<keyword evidence="3" id="KW-1185">Reference proteome</keyword>
<dbReference type="Proteomes" id="UP000001025">
    <property type="component" value="Chromosome"/>
</dbReference>
<protein>
    <submittedName>
        <fullName evidence="2">Uncharacterized protein</fullName>
    </submittedName>
</protein>
<dbReference type="STRING" id="243090.RB7688"/>
<dbReference type="EMBL" id="BX294146">
    <property type="protein sequence ID" value="CAD75511.1"/>
    <property type="molecule type" value="Genomic_DNA"/>
</dbReference>
<organism evidence="2 3">
    <name type="scientific">Rhodopirellula baltica (strain DSM 10527 / NCIMB 13988 / SH1)</name>
    <dbReference type="NCBI Taxonomy" id="243090"/>
    <lineage>
        <taxon>Bacteria</taxon>
        <taxon>Pseudomonadati</taxon>
        <taxon>Planctomycetota</taxon>
        <taxon>Planctomycetia</taxon>
        <taxon>Pirellulales</taxon>
        <taxon>Pirellulaceae</taxon>
        <taxon>Rhodopirellula</taxon>
    </lineage>
</organism>
<dbReference type="AlphaFoldDB" id="Q7UNA8"/>
<accession>Q7UNA8</accession>
<feature type="region of interest" description="Disordered" evidence="1">
    <location>
        <begin position="1"/>
        <end position="87"/>
    </location>
</feature>
<dbReference type="InParanoid" id="Q7UNA8"/>
<dbReference type="AntiFam" id="ANF00276">
    <property type="entry name" value="Spurious ORF (formerly PSRT domain)"/>
</dbReference>
<evidence type="ECO:0000313" key="2">
    <source>
        <dbReference type="EMBL" id="CAD75511.1"/>
    </source>
</evidence>
<dbReference type="EnsemblBacteria" id="CAD75511">
    <property type="protein sequence ID" value="CAD75511"/>
    <property type="gene ID" value="RB7688"/>
</dbReference>